<dbReference type="Proteomes" id="UP000265160">
    <property type="component" value="Unplaced"/>
</dbReference>
<dbReference type="GeneID" id="101480439"/>
<feature type="region of interest" description="Disordered" evidence="4">
    <location>
        <begin position="448"/>
        <end position="471"/>
    </location>
</feature>
<reference evidence="6" key="1">
    <citation type="submission" date="2025-08" db="UniProtKB">
        <authorList>
            <consortium name="Ensembl"/>
        </authorList>
    </citation>
    <scope>IDENTIFICATION</scope>
</reference>
<dbReference type="PANTHER" id="PTHR13976">
    <property type="entry name" value="HETEROGENEOUS NUCLEAR RIBONUCLEOPROTEIN-RELATED"/>
    <property type="match status" value="1"/>
</dbReference>
<dbReference type="Ensembl" id="ENSMZET00005007370.1">
    <property type="protein sequence ID" value="ENSMZEP00005007062.1"/>
    <property type="gene ID" value="ENSMZEG00005005435.1"/>
</dbReference>
<dbReference type="OrthoDB" id="2588702at2759"/>
<evidence type="ECO:0000313" key="7">
    <source>
        <dbReference type="Proteomes" id="UP000265160"/>
    </source>
</evidence>
<evidence type="ECO:0000259" key="5">
    <source>
        <dbReference type="PROSITE" id="PS50102"/>
    </source>
</evidence>
<evidence type="ECO:0000256" key="1">
    <source>
        <dbReference type="ARBA" id="ARBA00022737"/>
    </source>
</evidence>
<name>A0A3P9BB00_9CICH</name>
<dbReference type="Pfam" id="PF00076">
    <property type="entry name" value="RRM_1"/>
    <property type="match status" value="2"/>
</dbReference>
<accession>A0A3P9BB00</accession>
<dbReference type="CTD" id="777631"/>
<feature type="domain" description="RRM" evidence="5">
    <location>
        <begin position="354"/>
        <end position="431"/>
    </location>
</feature>
<dbReference type="InterPro" id="IPR000504">
    <property type="entry name" value="RRM_dom"/>
</dbReference>
<dbReference type="SUPFAM" id="SSF54928">
    <property type="entry name" value="RNA-binding domain, RBD"/>
    <property type="match status" value="4"/>
</dbReference>
<organism evidence="6 7">
    <name type="scientific">Maylandia zebra</name>
    <name type="common">zebra mbuna</name>
    <dbReference type="NCBI Taxonomy" id="106582"/>
    <lineage>
        <taxon>Eukaryota</taxon>
        <taxon>Metazoa</taxon>
        <taxon>Chordata</taxon>
        <taxon>Craniata</taxon>
        <taxon>Vertebrata</taxon>
        <taxon>Euteleostomi</taxon>
        <taxon>Actinopterygii</taxon>
        <taxon>Neopterygii</taxon>
        <taxon>Teleostei</taxon>
        <taxon>Neoteleostei</taxon>
        <taxon>Acanthomorphata</taxon>
        <taxon>Ovalentaria</taxon>
        <taxon>Cichlomorphae</taxon>
        <taxon>Cichliformes</taxon>
        <taxon>Cichlidae</taxon>
        <taxon>African cichlids</taxon>
        <taxon>Pseudocrenilabrinae</taxon>
        <taxon>Haplochromini</taxon>
        <taxon>Maylandia</taxon>
        <taxon>Maylandia zebra complex</taxon>
    </lineage>
</organism>
<dbReference type="KEGG" id="mze:101480439"/>
<dbReference type="GeneTree" id="ENSGT00940000158322"/>
<dbReference type="InterPro" id="IPR035979">
    <property type="entry name" value="RBD_domain_sf"/>
</dbReference>
<dbReference type="InterPro" id="IPR012677">
    <property type="entry name" value="Nucleotide-bd_a/b_plait_sf"/>
</dbReference>
<keyword evidence="1" id="KW-0677">Repeat</keyword>
<keyword evidence="7" id="KW-1185">Reference proteome</keyword>
<feature type="region of interest" description="Disordered" evidence="4">
    <location>
        <begin position="91"/>
        <end position="134"/>
    </location>
</feature>
<sequence length="571" mass="63110">MTIILRLKGLDAKAGIEDIRAFFGSVRIPDGGVCIVGGRLQEAFIAFNTEREAQLAMRLTGNVLKGSKVTLHISKMEELEHRLETVLKEKKKASHHAVRLRPRAAVNRMSSNTRPRDNTASLSPSSTYPVSRASSNLSVKAQNVHHSPADIQTSDAQSLDPSAAFLLGICTVLQGLQPTHQRDVLIADCPAAVGKEERTPEQTLNSQPGYVRLFGLPPSTTKDDICHFFRGLTVQEAIVNVRLGLNHGCLVKFATMQDASAALNFNQQSLGPFCVDVRGACEKIWNSALQECEDAVDVEAIQERHQYPLKESVNHRQKSASVLRPKRKSINQLLTNGPKKLKVDSESGTPAVEYIVMVSNLPKTMTKTEIKELFGCATIPHKNVLHLLDKEGNRTDTAFLLFNRTEDFDYAMNLTGCHVGSNTITVSSITKEAMREKMSKMHLKSLKHRLKPKDPRTKPNLKRKSGLVDASEGSLGADMGLEAKTCLFIRNMPADVQKDQIKSLFSKYKIKKDNIALLRNSEGSGIGEAVIQFKSKKLAALAQRLHGKDFLGTKVLLTCITMRQMEDILTK</sequence>
<dbReference type="AlphaFoldDB" id="A0A3P9BB00"/>
<dbReference type="GO" id="GO:0003723">
    <property type="term" value="F:RNA binding"/>
    <property type="evidence" value="ECO:0007669"/>
    <property type="project" value="UniProtKB-UniRule"/>
</dbReference>
<evidence type="ECO:0000256" key="3">
    <source>
        <dbReference type="PROSITE-ProRule" id="PRU00176"/>
    </source>
</evidence>
<proteinExistence type="predicted"/>
<keyword evidence="2 3" id="KW-0694">RNA-binding</keyword>
<dbReference type="SMART" id="SM00360">
    <property type="entry name" value="RRM"/>
    <property type="match status" value="4"/>
</dbReference>
<reference evidence="6" key="2">
    <citation type="submission" date="2025-09" db="UniProtKB">
        <authorList>
            <consortium name="Ensembl"/>
        </authorList>
    </citation>
    <scope>IDENTIFICATION</scope>
</reference>
<evidence type="ECO:0000256" key="2">
    <source>
        <dbReference type="ARBA" id="ARBA00022884"/>
    </source>
</evidence>
<feature type="domain" description="RRM" evidence="5">
    <location>
        <begin position="485"/>
        <end position="555"/>
    </location>
</feature>
<evidence type="ECO:0000256" key="4">
    <source>
        <dbReference type="SAM" id="MobiDB-lite"/>
    </source>
</evidence>
<dbReference type="RefSeq" id="XP_004541431.1">
    <property type="nucleotide sequence ID" value="XM_004541374.3"/>
</dbReference>
<dbReference type="RefSeq" id="XP_004541429.1">
    <property type="nucleotide sequence ID" value="XM_004541372.4"/>
</dbReference>
<dbReference type="InterPro" id="IPR050666">
    <property type="entry name" value="ESRP"/>
</dbReference>
<dbReference type="RefSeq" id="XP_004541430.1">
    <property type="nucleotide sequence ID" value="XM_004541373.3"/>
</dbReference>
<feature type="compositionally biased region" description="Basic residues" evidence="4">
    <location>
        <begin position="91"/>
        <end position="102"/>
    </location>
</feature>
<evidence type="ECO:0000313" key="6">
    <source>
        <dbReference type="Ensembl" id="ENSMZEP00005007062.1"/>
    </source>
</evidence>
<dbReference type="Gene3D" id="3.30.70.330">
    <property type="match status" value="4"/>
</dbReference>
<dbReference type="PROSITE" id="PS50102">
    <property type="entry name" value="RRM"/>
    <property type="match status" value="2"/>
</dbReference>
<feature type="compositionally biased region" description="Polar residues" evidence="4">
    <location>
        <begin position="108"/>
        <end position="134"/>
    </location>
</feature>
<protein>
    <submittedName>
        <fullName evidence="6">RNA binding motif protein 12Ba</fullName>
    </submittedName>
</protein>